<dbReference type="PANTHER" id="PTHR30523">
    <property type="entry name" value="PHOSPHOENOLPYRUVATE CARBOXYLASE"/>
    <property type="match status" value="1"/>
</dbReference>
<dbReference type="Gene3D" id="1.20.1440.90">
    <property type="entry name" value="Phosphoenolpyruvate/pyruvate domain"/>
    <property type="match status" value="1"/>
</dbReference>
<gene>
    <name evidence="4" type="ORF">DU478_18795</name>
</gene>
<organism evidence="4 5">
    <name type="scientific">Thalassococcus profundi</name>
    <dbReference type="NCBI Taxonomy" id="2282382"/>
    <lineage>
        <taxon>Bacteria</taxon>
        <taxon>Pseudomonadati</taxon>
        <taxon>Pseudomonadota</taxon>
        <taxon>Alphaproteobacteria</taxon>
        <taxon>Rhodobacterales</taxon>
        <taxon>Roseobacteraceae</taxon>
        <taxon>Thalassococcus</taxon>
    </lineage>
</organism>
<evidence type="ECO:0000256" key="2">
    <source>
        <dbReference type="ARBA" id="ARBA00022419"/>
    </source>
</evidence>
<dbReference type="GO" id="GO:0006099">
    <property type="term" value="P:tricarboxylic acid cycle"/>
    <property type="evidence" value="ECO:0007669"/>
    <property type="project" value="InterPro"/>
</dbReference>
<dbReference type="PROSITE" id="PS00393">
    <property type="entry name" value="PEPCASE_2"/>
    <property type="match status" value="1"/>
</dbReference>
<protein>
    <recommendedName>
        <fullName evidence="2">Phosphoenolpyruvate carboxylase</fullName>
    </recommendedName>
</protein>
<comment type="caution">
    <text evidence="4">The sequence shown here is derived from an EMBL/GenBank/DDBJ whole genome shotgun (WGS) entry which is preliminary data.</text>
</comment>
<keyword evidence="4" id="KW-0670">Pyruvate</keyword>
<dbReference type="GO" id="GO:0015977">
    <property type="term" value="P:carbon fixation"/>
    <property type="evidence" value="ECO:0007669"/>
    <property type="project" value="InterPro"/>
</dbReference>
<dbReference type="GO" id="GO:0008964">
    <property type="term" value="F:phosphoenolpyruvate carboxylase activity"/>
    <property type="evidence" value="ECO:0007669"/>
    <property type="project" value="InterPro"/>
</dbReference>
<dbReference type="RefSeq" id="WP_114512497.1">
    <property type="nucleotide sequence ID" value="NZ_QPMK01000018.1"/>
</dbReference>
<dbReference type="Proteomes" id="UP000253977">
    <property type="component" value="Unassembled WGS sequence"/>
</dbReference>
<dbReference type="InterPro" id="IPR033129">
    <property type="entry name" value="PEPCASE_His_AS"/>
</dbReference>
<comment type="function">
    <text evidence="1">Forms oxaloacetate, a four-carbon dicarboxylic acid source for the tricarboxylic acid cycle.</text>
</comment>
<dbReference type="AlphaFoldDB" id="A0A369THJ3"/>
<dbReference type="OrthoDB" id="9768133at2"/>
<dbReference type="Pfam" id="PF00311">
    <property type="entry name" value="PEPcase"/>
    <property type="match status" value="1"/>
</dbReference>
<feature type="active site" evidence="3">
    <location>
        <position position="563"/>
    </location>
</feature>
<evidence type="ECO:0000256" key="3">
    <source>
        <dbReference type="PROSITE-ProRule" id="PRU10112"/>
    </source>
</evidence>
<evidence type="ECO:0000313" key="5">
    <source>
        <dbReference type="Proteomes" id="UP000253977"/>
    </source>
</evidence>
<accession>A0A369THJ3</accession>
<dbReference type="InterPro" id="IPR015813">
    <property type="entry name" value="Pyrv/PenolPyrv_kinase-like_dom"/>
</dbReference>
<name>A0A369THJ3_9RHOB</name>
<dbReference type="EMBL" id="QPMK01000018">
    <property type="protein sequence ID" value="RDD64773.1"/>
    <property type="molecule type" value="Genomic_DNA"/>
</dbReference>
<dbReference type="PRINTS" id="PR00150">
    <property type="entry name" value="PEPCARBXLASE"/>
</dbReference>
<proteinExistence type="predicted"/>
<sequence>MLVTRQLPDIADRPDLSNLRAVLKSCLIQVTRQQIPDVVQLLDGVRTLDRVAPEDRFGALQVLGTWHQLLAIAREFDAVQNRRAAERAGSAADIDGSFAEVLSQAARSGADPEKVSDTLRRLRVVPTMTAHPTETKRVTVLENHRRIYRRLTDLVGRNWAPREEQAYLDALTAEIELLWLTGELRLEKPTVPQEVAWGLYFFGEVLYNAVPALHDTLSHALRDFPADVTPGPFLRFSSWIGGDRDGNPHVTADVTRAALAEYRRAALASYRTALAEMGRDLSLSLSVADVPDDFLNEVSNQLNLCAAAADHTREHNSAEPFRQCATALLLRLEATLAADRGEKTLAQPFRNAQEFRQVVAHMHEALRKVGAMQTAARRTGPLLRRIETFGFHTVSLDIRQNATVINRTVAAVLKARGDTVPEENTPEWSAALNDALLHDAPLDRTALGELPAEAAETLDLFSLMAETRARERRAIGAFILSMTTSAADIMACYLLARWTLPDEAAAQDTPLPVEVVPLLETIDDLRAGTDILETLFSNRTVRRAIRENGDVQEIMLGYSDSNKDGGFLTSNWELSKAQTAVRRIGQKHRISVSFFHGRGGSVSRGGAPAGRAIAAQPEGTVDGRLRVTEQGEIVSAKFANRGTALGNLEFLAAAVLRHTLESPTARQSSDAPEFNEALEALSGLSQVKYLDLVGSDGFIDYFHEASPVDELALLKIGSRPAKRFGTAPRDLGDLRAIPWVFAWSQNRHMMTGWYGIGSALSSFTRVRGDDGLDLLRRMFERSRLFRLVVDEAEKVLFQADMEIARAYAGLVRDGAHRDAIFAKIEAEHDLTRNMLLSVTGERSLAARFPEFRALAEAIRPQMNGVHRMQIDLLDKVRGAGGAAEADPTDVDGLLMSIHVISSGLGWTG</sequence>
<dbReference type="InterPro" id="IPR021135">
    <property type="entry name" value="PEP_COase"/>
</dbReference>
<dbReference type="SUPFAM" id="SSF51621">
    <property type="entry name" value="Phosphoenolpyruvate/pyruvate domain"/>
    <property type="match status" value="1"/>
</dbReference>
<dbReference type="PANTHER" id="PTHR30523:SF32">
    <property type="entry name" value="PHOSPHOENOLPYRUVATE CARBOXYLASE"/>
    <property type="match status" value="1"/>
</dbReference>
<dbReference type="GO" id="GO:0005829">
    <property type="term" value="C:cytosol"/>
    <property type="evidence" value="ECO:0007669"/>
    <property type="project" value="TreeGrafter"/>
</dbReference>
<reference evidence="4 5" key="1">
    <citation type="submission" date="2018-07" db="EMBL/GenBank/DDBJ databases">
        <title>Thalassococcus profundi sp. nov., a marine bacterium isolated from deep seawater of Okinawa Trough.</title>
        <authorList>
            <person name="Yu M."/>
        </authorList>
    </citation>
    <scope>NUCLEOTIDE SEQUENCE [LARGE SCALE GENOMIC DNA]</scope>
    <source>
        <strain evidence="4 5">WRAS1</strain>
    </source>
</reference>
<evidence type="ECO:0000256" key="1">
    <source>
        <dbReference type="ARBA" id="ARBA00003670"/>
    </source>
</evidence>
<keyword evidence="5" id="KW-1185">Reference proteome</keyword>
<evidence type="ECO:0000313" key="4">
    <source>
        <dbReference type="EMBL" id="RDD64773.1"/>
    </source>
</evidence>